<keyword evidence="4" id="KW-1185">Reference proteome</keyword>
<dbReference type="PANTHER" id="PTHR10625:SF10">
    <property type="entry name" value="HISTONE DEACETYLASE HDAC1"/>
    <property type="match status" value="1"/>
</dbReference>
<gene>
    <name evidence="3" type="ORF">AABB28_00075</name>
</gene>
<evidence type="ECO:0000313" key="4">
    <source>
        <dbReference type="Proteomes" id="UP001451782"/>
    </source>
</evidence>
<dbReference type="InterPro" id="IPR023801">
    <property type="entry name" value="His_deacetylse_dom"/>
</dbReference>
<organism evidence="3 4">
    <name type="scientific">Yoonia algicola</name>
    <dbReference type="NCBI Taxonomy" id="3137368"/>
    <lineage>
        <taxon>Bacteria</taxon>
        <taxon>Pseudomonadati</taxon>
        <taxon>Pseudomonadota</taxon>
        <taxon>Alphaproteobacteria</taxon>
        <taxon>Rhodobacterales</taxon>
        <taxon>Paracoccaceae</taxon>
        <taxon>Yoonia</taxon>
    </lineage>
</organism>
<dbReference type="InterPro" id="IPR023696">
    <property type="entry name" value="Ureohydrolase_dom_sf"/>
</dbReference>
<evidence type="ECO:0000313" key="3">
    <source>
        <dbReference type="EMBL" id="WZU63777.1"/>
    </source>
</evidence>
<dbReference type="Gene3D" id="3.40.800.20">
    <property type="entry name" value="Histone deacetylase domain"/>
    <property type="match status" value="1"/>
</dbReference>
<comment type="similarity">
    <text evidence="1">Belongs to the histone deacetylase family.</text>
</comment>
<feature type="domain" description="Histone deacetylase" evidence="2">
    <location>
        <begin position="37"/>
        <end position="326"/>
    </location>
</feature>
<dbReference type="RefSeq" id="WP_342070152.1">
    <property type="nucleotide sequence ID" value="NZ_CP151762.1"/>
</dbReference>
<evidence type="ECO:0000256" key="1">
    <source>
        <dbReference type="ARBA" id="ARBA00005947"/>
    </source>
</evidence>
<reference evidence="3 4" key="1">
    <citation type="submission" date="2024-04" db="EMBL/GenBank/DDBJ databases">
        <title>Phylogenomic analyses of a clade within the roseobacter group suggest taxonomic reassignments of species of the genera Aestuariivita, Citreicella, Loktanella, Nautella, Pelagibaca, Ruegeria, Thalassobius, Thiobacimonas and Tropicibacter, and the proposal o.</title>
        <authorList>
            <person name="Jeon C.O."/>
        </authorList>
    </citation>
    <scope>NUCLEOTIDE SEQUENCE [LARGE SCALE GENOMIC DNA]</scope>
    <source>
        <strain evidence="3 4">G8-12</strain>
    </source>
</reference>
<dbReference type="InterPro" id="IPR037138">
    <property type="entry name" value="His_deacetylse_dom_sf"/>
</dbReference>
<protein>
    <submittedName>
        <fullName evidence="3">Class II histone deacetylase</fullName>
    </submittedName>
</protein>
<name>A0AAN0NHB9_9RHOB</name>
<dbReference type="AlphaFoldDB" id="A0AAN0NHB9"/>
<dbReference type="InterPro" id="IPR000286">
    <property type="entry name" value="HDACs"/>
</dbReference>
<evidence type="ECO:0000259" key="2">
    <source>
        <dbReference type="Pfam" id="PF00850"/>
    </source>
</evidence>
<dbReference type="CDD" id="cd09996">
    <property type="entry name" value="HDAC_classII_1"/>
    <property type="match status" value="1"/>
</dbReference>
<dbReference type="GO" id="GO:0040029">
    <property type="term" value="P:epigenetic regulation of gene expression"/>
    <property type="evidence" value="ECO:0007669"/>
    <property type="project" value="TreeGrafter"/>
</dbReference>
<proteinExistence type="inferred from homology"/>
<accession>A0AAN0NHB9</accession>
<dbReference type="PANTHER" id="PTHR10625">
    <property type="entry name" value="HISTONE DEACETYLASE HDAC1-RELATED"/>
    <property type="match status" value="1"/>
</dbReference>
<dbReference type="PRINTS" id="PR01270">
    <property type="entry name" value="HDASUPER"/>
</dbReference>
<dbReference type="Proteomes" id="UP001451782">
    <property type="component" value="Chromosome"/>
</dbReference>
<sequence length="378" mass="40214">MTRKTGYVFHESYLWHNTGVGAAFLPSGGAIQPDQPHAENSETKRRIENLLSVSGIKKHLHVLDDITPATRDELCLFHTAEYVDGIKEMSDAGGGDAGELTPFAAGGYEIACLSVGGGLTAGRAILRGEIDNAYVLNRPPGHHAEADMGRGFCIFGNGAVTAKALRKEFGLGRIAIIDYDVHHGNGTQKAFYDDPDTLVISMHQIQFYPPDTGFVQETGEGAGTGYNLNVPLPPGSGHGAYLHAMETVVVPALDWFAPELIIVLSGFDAGGIDPLGRNMAYSDTYREIIGKLQAQADAHSKGRMLVLHEGGYSAAYTPFCGLAVVETLCGASSGIEDPFLPIIAGMGMQDLQPHQAEMIAQSAALVPGVSRPRELAEV</sequence>
<dbReference type="SUPFAM" id="SSF52768">
    <property type="entry name" value="Arginase/deacetylase"/>
    <property type="match status" value="1"/>
</dbReference>
<dbReference type="KEGG" id="yag:AABB28_00075"/>
<dbReference type="EMBL" id="CP151762">
    <property type="protein sequence ID" value="WZU63777.1"/>
    <property type="molecule type" value="Genomic_DNA"/>
</dbReference>
<dbReference type="Pfam" id="PF00850">
    <property type="entry name" value="Hist_deacetyl"/>
    <property type="match status" value="1"/>
</dbReference>
<dbReference type="GO" id="GO:0004407">
    <property type="term" value="F:histone deacetylase activity"/>
    <property type="evidence" value="ECO:0007669"/>
    <property type="project" value="TreeGrafter"/>
</dbReference>